<reference evidence="1" key="1">
    <citation type="submission" date="2020-02" db="EMBL/GenBank/DDBJ databases">
        <authorList>
            <person name="Meier V. D."/>
        </authorList>
    </citation>
    <scope>NUCLEOTIDE SEQUENCE</scope>
    <source>
        <strain evidence="1">AVDCRST_MAG94</strain>
    </source>
</reference>
<feature type="non-terminal residue" evidence="1">
    <location>
        <position position="1"/>
    </location>
</feature>
<dbReference type="AlphaFoldDB" id="A0A6J4PDF2"/>
<organism evidence="1">
    <name type="scientific">uncultured Leptolyngbya sp</name>
    <dbReference type="NCBI Taxonomy" id="332963"/>
    <lineage>
        <taxon>Bacteria</taxon>
        <taxon>Bacillati</taxon>
        <taxon>Cyanobacteriota</taxon>
        <taxon>Cyanophyceae</taxon>
        <taxon>Leptolyngbyales</taxon>
        <taxon>Leptolyngbyaceae</taxon>
        <taxon>Leptolyngbya group</taxon>
        <taxon>Leptolyngbya</taxon>
        <taxon>environmental samples</taxon>
    </lineage>
</organism>
<name>A0A6J4PDF2_9CYAN</name>
<gene>
    <name evidence="1" type="ORF">AVDCRST_MAG94-6530</name>
</gene>
<proteinExistence type="predicted"/>
<accession>A0A6J4PDF2</accession>
<sequence length="32" mass="3826">NRDNLSLVVRPMQNLLPTVARVRRYAFQEQLQ</sequence>
<evidence type="ECO:0000313" key="1">
    <source>
        <dbReference type="EMBL" id="CAA9412866.1"/>
    </source>
</evidence>
<dbReference type="EMBL" id="CADCTY010002241">
    <property type="protein sequence ID" value="CAA9412866.1"/>
    <property type="molecule type" value="Genomic_DNA"/>
</dbReference>
<protein>
    <submittedName>
        <fullName evidence="1">Uncharacterized protein</fullName>
    </submittedName>
</protein>